<reference evidence="7" key="1">
    <citation type="journal article" date="2015" name="Nature">
        <title>Complex archaea that bridge the gap between prokaryotes and eukaryotes.</title>
        <authorList>
            <person name="Spang A."/>
            <person name="Saw J.H."/>
            <person name="Jorgensen S.L."/>
            <person name="Zaremba-Niedzwiedzka K."/>
            <person name="Martijn J."/>
            <person name="Lind A.E."/>
            <person name="van Eijk R."/>
            <person name="Schleper C."/>
            <person name="Guy L."/>
            <person name="Ettema T.J."/>
        </authorList>
    </citation>
    <scope>NUCLEOTIDE SEQUENCE</scope>
</reference>
<evidence type="ECO:0000313" key="7">
    <source>
        <dbReference type="EMBL" id="KKL46178.1"/>
    </source>
</evidence>
<comment type="caution">
    <text evidence="7">The sequence shown here is derived from an EMBL/GenBank/DDBJ whole genome shotgun (WGS) entry which is preliminary data.</text>
</comment>
<dbReference type="InterPro" id="IPR058533">
    <property type="entry name" value="Cation_efflux_TM"/>
</dbReference>
<organism evidence="7">
    <name type="scientific">marine sediment metagenome</name>
    <dbReference type="NCBI Taxonomy" id="412755"/>
    <lineage>
        <taxon>unclassified sequences</taxon>
        <taxon>metagenomes</taxon>
        <taxon>ecological metagenomes</taxon>
    </lineage>
</organism>
<keyword evidence="2 5" id="KW-0812">Transmembrane</keyword>
<dbReference type="GO" id="GO:0016020">
    <property type="term" value="C:membrane"/>
    <property type="evidence" value="ECO:0007669"/>
    <property type="project" value="UniProtKB-SubCell"/>
</dbReference>
<feature type="non-terminal residue" evidence="7">
    <location>
        <position position="86"/>
    </location>
</feature>
<proteinExistence type="predicted"/>
<dbReference type="SUPFAM" id="SSF161111">
    <property type="entry name" value="Cation efflux protein transmembrane domain-like"/>
    <property type="match status" value="1"/>
</dbReference>
<accession>A0A0F9C9V9</accession>
<name>A0A0F9C9V9_9ZZZZ</name>
<dbReference type="EMBL" id="LAZR01034128">
    <property type="protein sequence ID" value="KKL46178.1"/>
    <property type="molecule type" value="Genomic_DNA"/>
</dbReference>
<keyword evidence="4 5" id="KW-0472">Membrane</keyword>
<feature type="transmembrane region" description="Helical" evidence="5">
    <location>
        <begin position="63"/>
        <end position="81"/>
    </location>
</feature>
<dbReference type="InterPro" id="IPR027469">
    <property type="entry name" value="Cation_efflux_TMD_sf"/>
</dbReference>
<evidence type="ECO:0000256" key="1">
    <source>
        <dbReference type="ARBA" id="ARBA00004141"/>
    </source>
</evidence>
<dbReference type="AlphaFoldDB" id="A0A0F9C9V9"/>
<evidence type="ECO:0000256" key="5">
    <source>
        <dbReference type="SAM" id="Phobius"/>
    </source>
</evidence>
<sequence length="86" mass="9296">MPGCTNYPSDVATASNTFDPLFRRVLWIALIANAGMFLVEIIASQLGDSISLQADALDFFSDATNYAISLFVLGMALHLRARASLI</sequence>
<dbReference type="Pfam" id="PF01545">
    <property type="entry name" value="Cation_efflux"/>
    <property type="match status" value="1"/>
</dbReference>
<evidence type="ECO:0000256" key="4">
    <source>
        <dbReference type="ARBA" id="ARBA00023136"/>
    </source>
</evidence>
<comment type="subcellular location">
    <subcellularLocation>
        <location evidence="1">Membrane</location>
        <topology evidence="1">Multi-pass membrane protein</topology>
    </subcellularLocation>
</comment>
<dbReference type="GO" id="GO:0008324">
    <property type="term" value="F:monoatomic cation transmembrane transporter activity"/>
    <property type="evidence" value="ECO:0007669"/>
    <property type="project" value="InterPro"/>
</dbReference>
<feature type="transmembrane region" description="Helical" evidence="5">
    <location>
        <begin position="25"/>
        <end position="43"/>
    </location>
</feature>
<protein>
    <recommendedName>
        <fullName evidence="6">Cation efflux protein transmembrane domain-containing protein</fullName>
    </recommendedName>
</protein>
<evidence type="ECO:0000256" key="2">
    <source>
        <dbReference type="ARBA" id="ARBA00022692"/>
    </source>
</evidence>
<evidence type="ECO:0000256" key="3">
    <source>
        <dbReference type="ARBA" id="ARBA00022989"/>
    </source>
</evidence>
<dbReference type="Gene3D" id="1.20.1510.10">
    <property type="entry name" value="Cation efflux protein transmembrane domain"/>
    <property type="match status" value="1"/>
</dbReference>
<gene>
    <name evidence="7" type="ORF">LCGC14_2348120</name>
</gene>
<feature type="domain" description="Cation efflux protein transmembrane" evidence="6">
    <location>
        <begin position="26"/>
        <end position="76"/>
    </location>
</feature>
<keyword evidence="3 5" id="KW-1133">Transmembrane helix</keyword>
<evidence type="ECO:0000259" key="6">
    <source>
        <dbReference type="Pfam" id="PF01545"/>
    </source>
</evidence>